<dbReference type="Proteomes" id="UP000322225">
    <property type="component" value="Chromosome 14"/>
</dbReference>
<dbReference type="InterPro" id="IPR009076">
    <property type="entry name" value="FRB_dom"/>
</dbReference>
<protein>
    <recommendedName>
        <fullName evidence="2">non-specific serine/threonine protein kinase</fullName>
        <ecNumber evidence="2">2.7.11.1</ecNumber>
    </recommendedName>
</protein>
<dbReference type="InterPro" id="IPR003151">
    <property type="entry name" value="PIK-rel_kinase_FAT"/>
</dbReference>
<evidence type="ECO:0000256" key="5">
    <source>
        <dbReference type="ARBA" id="ARBA00022741"/>
    </source>
</evidence>
<dbReference type="SUPFAM" id="SSF56112">
    <property type="entry name" value="Protein kinase-like (PK-like)"/>
    <property type="match status" value="1"/>
</dbReference>
<dbReference type="SMART" id="SM00146">
    <property type="entry name" value="PI3Kc"/>
    <property type="match status" value="1"/>
</dbReference>
<gene>
    <name evidence="13" type="ORF">CI109_107303</name>
</gene>
<dbReference type="GO" id="GO:0031931">
    <property type="term" value="C:TORC1 complex"/>
    <property type="evidence" value="ECO:0007669"/>
    <property type="project" value="TreeGrafter"/>
</dbReference>
<feature type="domain" description="PI3K/PI4K catalytic" evidence="10">
    <location>
        <begin position="966"/>
        <end position="1309"/>
    </location>
</feature>
<comment type="catalytic activity">
    <reaction evidence="8">
        <text>L-seryl-[protein] + ATP = O-phospho-L-seryl-[protein] + ADP + H(+)</text>
        <dbReference type="Rhea" id="RHEA:17989"/>
        <dbReference type="Rhea" id="RHEA-COMP:9863"/>
        <dbReference type="Rhea" id="RHEA-COMP:11604"/>
        <dbReference type="ChEBI" id="CHEBI:15378"/>
        <dbReference type="ChEBI" id="CHEBI:29999"/>
        <dbReference type="ChEBI" id="CHEBI:30616"/>
        <dbReference type="ChEBI" id="CHEBI:83421"/>
        <dbReference type="ChEBI" id="CHEBI:456216"/>
        <dbReference type="EC" id="2.7.11.1"/>
    </reaction>
</comment>
<evidence type="ECO:0000256" key="1">
    <source>
        <dbReference type="ARBA" id="ARBA00011031"/>
    </source>
</evidence>
<evidence type="ECO:0000256" key="9">
    <source>
        <dbReference type="SAM" id="MobiDB-lite"/>
    </source>
</evidence>
<evidence type="ECO:0000256" key="2">
    <source>
        <dbReference type="ARBA" id="ARBA00012513"/>
    </source>
</evidence>
<accession>A0AAJ8LU45</accession>
<dbReference type="SUPFAM" id="SSF48371">
    <property type="entry name" value="ARM repeat"/>
    <property type="match status" value="1"/>
</dbReference>
<dbReference type="GO" id="GO:0005634">
    <property type="term" value="C:nucleus"/>
    <property type="evidence" value="ECO:0007669"/>
    <property type="project" value="TreeGrafter"/>
</dbReference>
<dbReference type="PROSITE" id="PS51190">
    <property type="entry name" value="FATC"/>
    <property type="match status" value="1"/>
</dbReference>
<evidence type="ECO:0000256" key="3">
    <source>
        <dbReference type="ARBA" id="ARBA00022679"/>
    </source>
</evidence>
<dbReference type="GeneID" id="43590066"/>
<dbReference type="EC" id="2.7.11.1" evidence="2"/>
<dbReference type="Pfam" id="PF02259">
    <property type="entry name" value="FAT"/>
    <property type="match status" value="1"/>
</dbReference>
<dbReference type="PANTHER" id="PTHR11139">
    <property type="entry name" value="ATAXIA TELANGIECTASIA MUTATED ATM -RELATED"/>
    <property type="match status" value="1"/>
</dbReference>
<keyword evidence="14" id="KW-1185">Reference proteome</keyword>
<sequence length="1409" mass="159296">MSGNTQHHITHRMVPLICQALITSPDNEIVWLEGLRLLTNPKLQTALALSSSIWLPLLLKGLEVSKPRSVTSEALKFLHHVADTLAPIKSCLVKPLRVLGQDTSASQLSDFVSAIEKLDIVVWDSKHNVIGRPRSSTNQHSNVTTPLPPATPIPVPTSSKQHPLLDGILAHNLPPKTRTSQHAWTQILLSSTHDNPGVWLYNLYQATLEASNVPELVVSARLQDDPALKAMVDDQLVSLLSDNEISKDIAVAILDLLAFFDKNKVQVSPKVLDMARSSALTHFQGALNQPLPGIVLWYIEQEAESFPIQANIQNLVEANIRVGQAGYDAAWSSVLWLEKDWQFEPEPIWITQLSHWQEALDAQDKIDEKQQGATTYPSFTTRMICYDYERRNTSHWATAAAWHMGDFEAMSDYLAFHPKGTSKSLYKAIIDVYNGEYASAFHHISKAQSLSYDELQVQLGNGPQTALRSLAKTELLVELQEVIQYKSQPELRDSILTTWKTRFKRSHADPNTWLKRLEIWTLACPATTFQLQNCFLNTAKLCESAGMHEAAQSIIKRITPDVQPPVAYTKLRFEWKSAFHQDDVEKMENILQKLYNHVLDFLQHIKVDPSKLEAEGLGLQPATSLEDHPQLVRQIVSRRYYRLAEWHAVLQGNDWLYDPNSTVLAFTCLAAKLDTNCGFERQDGIAVSGYIVPAIRGLFQAARTRESPEYVIKALLRLVTLWFRFGEAQAVLVEVENQLNLTAIDLWLSAIPQLIARLGTHHKALQSTLLTLLKNISSQYPHAVIWPLLTATETQTVEHQEAARVIMNFICTMPDGTRLVDQAELVGKELIRISISWMERQDLMERAWEDVPALWESDIRKLQLPETPNEEQFVQQFGTQLQYIYKTLLRYRSNKQQNLIHTAYAELYKLYGEIDAQINQWRLPGSGLQIGSTAPKLLTLRDCILTVPGQYDPHLKLDDQAFIDGFHPAIDIVASKQLPRKLVIHSYSINYTFLLKGNEDLRGDERIMQLFKLINTLLNHHSEAFNRNLHLLPYEVVPLSPSTGLVSWVPNTQQLQAIIQANRDKNKQHSLSDKEQASLLGYDPVTFNPRQNKPRLDPSAESDRYDKLPLEVKVERLKGALSHSKQSDLKDVLWQRSPSSEIWIKRRTNFARTIGVGSFVGYIIGLGDRHGSNILVDQLTWGVLHIDFGDLFNVAQERSFAPEKVPFRLTRMMTNAFELASRGGVQTPGSRGTFKQASLIVMDVLRDSHSTLLAMLEAFLYDPLLSWTVGDTELSHAEMEAGHSHKDNNPDNQDPHIGTKNDPLHQSIRHEGLNTTSAKATAIPIIQSENSLIDTYFESDSYLARVSESGMTNSKALHVLAEIERKLLGYNKESEQSLTVNRQVQELIEEATDLKNLSQGYVLGWIPHW</sequence>
<dbReference type="GO" id="GO:0031929">
    <property type="term" value="P:TOR signaling"/>
    <property type="evidence" value="ECO:0007669"/>
    <property type="project" value="TreeGrafter"/>
</dbReference>
<dbReference type="SUPFAM" id="SSF47212">
    <property type="entry name" value="FKBP12-rapamycin-binding domain of FKBP-rapamycin-associated protein (FRAP)"/>
    <property type="match status" value="1"/>
</dbReference>
<dbReference type="GO" id="GO:0005737">
    <property type="term" value="C:cytoplasm"/>
    <property type="evidence" value="ECO:0007669"/>
    <property type="project" value="TreeGrafter"/>
</dbReference>
<comment type="similarity">
    <text evidence="1">Belongs to the PI3/PI4-kinase family.</text>
</comment>
<dbReference type="InterPro" id="IPR036738">
    <property type="entry name" value="FRB_sf"/>
</dbReference>
<dbReference type="RefSeq" id="XP_065824081.1">
    <property type="nucleotide sequence ID" value="XM_065968009.1"/>
</dbReference>
<feature type="region of interest" description="Disordered" evidence="9">
    <location>
        <begin position="1278"/>
        <end position="1305"/>
    </location>
</feature>
<dbReference type="InterPro" id="IPR003152">
    <property type="entry name" value="FATC_dom"/>
</dbReference>
<evidence type="ECO:0000256" key="6">
    <source>
        <dbReference type="ARBA" id="ARBA00022777"/>
    </source>
</evidence>
<dbReference type="SMART" id="SM01343">
    <property type="entry name" value="FATC"/>
    <property type="match status" value="1"/>
</dbReference>
<dbReference type="InterPro" id="IPR057564">
    <property type="entry name" value="HEAT_ATR"/>
</dbReference>
<feature type="domain" description="FATC" evidence="12">
    <location>
        <begin position="1376"/>
        <end position="1409"/>
    </location>
</feature>
<keyword evidence="4" id="KW-0677">Repeat</keyword>
<evidence type="ECO:0000256" key="4">
    <source>
        <dbReference type="ARBA" id="ARBA00022737"/>
    </source>
</evidence>
<dbReference type="PROSITE" id="PS50290">
    <property type="entry name" value="PI3_4_KINASE_3"/>
    <property type="match status" value="1"/>
</dbReference>
<evidence type="ECO:0000256" key="8">
    <source>
        <dbReference type="ARBA" id="ARBA00048679"/>
    </source>
</evidence>
<keyword evidence="5" id="KW-0547">Nucleotide-binding</keyword>
<dbReference type="Pfam" id="PF02260">
    <property type="entry name" value="FATC"/>
    <property type="match status" value="1"/>
</dbReference>
<reference evidence="13" key="2">
    <citation type="submission" date="2024-01" db="EMBL/GenBank/DDBJ databases">
        <title>Comparative genomics of Cryptococcus and Kwoniella reveals pathogenesis evolution and contrasting modes of karyotype evolution via chromosome fusion or intercentromeric recombination.</title>
        <authorList>
            <person name="Coelho M.A."/>
            <person name="David-Palma M."/>
            <person name="Shea T."/>
            <person name="Bowers K."/>
            <person name="McGinley-Smith S."/>
            <person name="Mohammad A.W."/>
            <person name="Gnirke A."/>
            <person name="Yurkov A.M."/>
            <person name="Nowrousian M."/>
            <person name="Sun S."/>
            <person name="Cuomo C.A."/>
            <person name="Heitman J."/>
        </authorList>
    </citation>
    <scope>NUCLEOTIDE SEQUENCE</scope>
    <source>
        <strain evidence="13">CBS 12478</strain>
    </source>
</reference>
<evidence type="ECO:0000313" key="14">
    <source>
        <dbReference type="Proteomes" id="UP000322225"/>
    </source>
</evidence>
<evidence type="ECO:0000259" key="11">
    <source>
        <dbReference type="PROSITE" id="PS51189"/>
    </source>
</evidence>
<name>A0AAJ8LU45_9TREE</name>
<dbReference type="Gene3D" id="1.10.1070.11">
    <property type="entry name" value="Phosphatidylinositol 3-/4-kinase, catalytic domain"/>
    <property type="match status" value="1"/>
</dbReference>
<reference evidence="13" key="1">
    <citation type="submission" date="2017-08" db="EMBL/GenBank/DDBJ databases">
        <authorList>
            <person name="Cuomo C."/>
            <person name="Billmyre B."/>
            <person name="Heitman J."/>
        </authorList>
    </citation>
    <scope>NUCLEOTIDE SEQUENCE</scope>
    <source>
        <strain evidence="13">CBS 12478</strain>
    </source>
</reference>
<dbReference type="InterPro" id="IPR011009">
    <property type="entry name" value="Kinase-like_dom_sf"/>
</dbReference>
<dbReference type="Pfam" id="PF08771">
    <property type="entry name" value="FRB_dom"/>
    <property type="match status" value="1"/>
</dbReference>
<dbReference type="SMART" id="SM01345">
    <property type="entry name" value="Rapamycin_bind"/>
    <property type="match status" value="1"/>
</dbReference>
<evidence type="ECO:0000256" key="7">
    <source>
        <dbReference type="ARBA" id="ARBA00022840"/>
    </source>
</evidence>
<proteinExistence type="inferred from homology"/>
<dbReference type="PANTHER" id="PTHR11139:SF9">
    <property type="entry name" value="SERINE_THREONINE-PROTEIN KINASE MTOR"/>
    <property type="match status" value="1"/>
</dbReference>
<keyword evidence="3" id="KW-0808">Transferase</keyword>
<dbReference type="PROSITE" id="PS51189">
    <property type="entry name" value="FAT"/>
    <property type="match status" value="1"/>
</dbReference>
<dbReference type="InterPro" id="IPR036940">
    <property type="entry name" value="PI3/4_kinase_cat_sf"/>
</dbReference>
<feature type="domain" description="FAT" evidence="11">
    <location>
        <begin position="298"/>
        <end position="794"/>
    </location>
</feature>
<dbReference type="InterPro" id="IPR016024">
    <property type="entry name" value="ARM-type_fold"/>
</dbReference>
<feature type="compositionally biased region" description="Basic and acidic residues" evidence="9">
    <location>
        <begin position="1094"/>
        <end position="1103"/>
    </location>
</feature>
<dbReference type="GO" id="GO:0005524">
    <property type="term" value="F:ATP binding"/>
    <property type="evidence" value="ECO:0007669"/>
    <property type="project" value="UniProtKB-KW"/>
</dbReference>
<dbReference type="GO" id="GO:0016242">
    <property type="term" value="P:negative regulation of macroautophagy"/>
    <property type="evidence" value="ECO:0007669"/>
    <property type="project" value="TreeGrafter"/>
</dbReference>
<dbReference type="KEGG" id="ksn:43590066"/>
<dbReference type="InterPro" id="IPR000403">
    <property type="entry name" value="PI3/4_kinase_cat_dom"/>
</dbReference>
<evidence type="ECO:0000259" key="10">
    <source>
        <dbReference type="PROSITE" id="PS50290"/>
    </source>
</evidence>
<dbReference type="InterPro" id="IPR050517">
    <property type="entry name" value="DDR_Repair_Kinase"/>
</dbReference>
<dbReference type="InterPro" id="IPR014009">
    <property type="entry name" value="PIK_FAT"/>
</dbReference>
<organism evidence="13 14">
    <name type="scientific">Kwoniella shandongensis</name>
    <dbReference type="NCBI Taxonomy" id="1734106"/>
    <lineage>
        <taxon>Eukaryota</taxon>
        <taxon>Fungi</taxon>
        <taxon>Dikarya</taxon>
        <taxon>Basidiomycota</taxon>
        <taxon>Agaricomycotina</taxon>
        <taxon>Tremellomycetes</taxon>
        <taxon>Tremellales</taxon>
        <taxon>Cryptococcaceae</taxon>
        <taxon>Kwoniella</taxon>
    </lineage>
</organism>
<dbReference type="GO" id="GO:0004674">
    <property type="term" value="F:protein serine/threonine kinase activity"/>
    <property type="evidence" value="ECO:0007669"/>
    <property type="project" value="UniProtKB-EC"/>
</dbReference>
<dbReference type="GO" id="GO:0044877">
    <property type="term" value="F:protein-containing complex binding"/>
    <property type="evidence" value="ECO:0007669"/>
    <property type="project" value="InterPro"/>
</dbReference>
<evidence type="ECO:0000259" key="12">
    <source>
        <dbReference type="PROSITE" id="PS51190"/>
    </source>
</evidence>
<dbReference type="Pfam" id="PF00454">
    <property type="entry name" value="PI3_PI4_kinase"/>
    <property type="match status" value="1"/>
</dbReference>
<keyword evidence="7" id="KW-0067">ATP-binding</keyword>
<feature type="region of interest" description="Disordered" evidence="9">
    <location>
        <begin position="1083"/>
        <end position="1103"/>
    </location>
</feature>
<dbReference type="Pfam" id="PF23593">
    <property type="entry name" value="HEAT_ATR"/>
    <property type="match status" value="1"/>
</dbReference>
<dbReference type="Gene3D" id="3.30.1010.10">
    <property type="entry name" value="Phosphatidylinositol 3-kinase Catalytic Subunit, Chain A, domain 4"/>
    <property type="match status" value="1"/>
</dbReference>
<evidence type="ECO:0000313" key="13">
    <source>
        <dbReference type="EMBL" id="WWD22809.1"/>
    </source>
</evidence>
<keyword evidence="6" id="KW-0418">Kinase</keyword>
<dbReference type="EMBL" id="CP144064">
    <property type="protein sequence ID" value="WWD22809.1"/>
    <property type="molecule type" value="Genomic_DNA"/>
</dbReference>
<dbReference type="GO" id="GO:0031932">
    <property type="term" value="C:TORC2 complex"/>
    <property type="evidence" value="ECO:0007669"/>
    <property type="project" value="TreeGrafter"/>
</dbReference>